<dbReference type="SMART" id="SM00643">
    <property type="entry name" value="C345C"/>
    <property type="match status" value="1"/>
</dbReference>
<dbReference type="SUPFAM" id="SSF50242">
    <property type="entry name" value="TIMP-like"/>
    <property type="match status" value="1"/>
</dbReference>
<dbReference type="InterPro" id="IPR018933">
    <property type="entry name" value="Netrin_module_non-TIMP"/>
</dbReference>
<dbReference type="Pfam" id="PF01759">
    <property type="entry name" value="NTR"/>
    <property type="match status" value="1"/>
</dbReference>
<organism evidence="14 15">
    <name type="scientific">Adineta ricciae</name>
    <name type="common">Rotifer</name>
    <dbReference type="NCBI Taxonomy" id="249248"/>
    <lineage>
        <taxon>Eukaryota</taxon>
        <taxon>Metazoa</taxon>
        <taxon>Spiralia</taxon>
        <taxon>Gnathifera</taxon>
        <taxon>Rotifera</taxon>
        <taxon>Eurotatoria</taxon>
        <taxon>Bdelloidea</taxon>
        <taxon>Adinetida</taxon>
        <taxon>Adinetidae</taxon>
        <taxon>Adineta</taxon>
    </lineage>
</organism>
<evidence type="ECO:0000256" key="4">
    <source>
        <dbReference type="ARBA" id="ARBA00022729"/>
    </source>
</evidence>
<dbReference type="GO" id="GO:0016358">
    <property type="term" value="P:dendrite development"/>
    <property type="evidence" value="ECO:0007669"/>
    <property type="project" value="TreeGrafter"/>
</dbReference>
<dbReference type="GO" id="GO:0005576">
    <property type="term" value="C:extracellular region"/>
    <property type="evidence" value="ECO:0007669"/>
    <property type="project" value="UniProtKB-SubCell"/>
</dbReference>
<dbReference type="GO" id="GO:0009888">
    <property type="term" value="P:tissue development"/>
    <property type="evidence" value="ECO:0007669"/>
    <property type="project" value="TreeGrafter"/>
</dbReference>
<evidence type="ECO:0000256" key="7">
    <source>
        <dbReference type="ARBA" id="ARBA00023180"/>
    </source>
</evidence>
<feature type="chain" id="PRO_5032279908" description="Netrin-1" evidence="10">
    <location>
        <begin position="20"/>
        <end position="1282"/>
    </location>
</feature>
<evidence type="ECO:0000256" key="2">
    <source>
        <dbReference type="ARBA" id="ARBA00007028"/>
    </source>
</evidence>
<evidence type="ECO:0000256" key="3">
    <source>
        <dbReference type="ARBA" id="ARBA00022525"/>
    </source>
</evidence>
<keyword evidence="5" id="KW-0677">Repeat</keyword>
<dbReference type="GO" id="GO:0008045">
    <property type="term" value="P:motor neuron axon guidance"/>
    <property type="evidence" value="ECO:0007669"/>
    <property type="project" value="TreeGrafter"/>
</dbReference>
<dbReference type="PROSITE" id="PS50189">
    <property type="entry name" value="NTR"/>
    <property type="match status" value="1"/>
</dbReference>
<feature type="disulfide bond" evidence="9">
    <location>
        <begin position="766"/>
        <end position="780"/>
    </location>
</feature>
<dbReference type="Pfam" id="PF15014">
    <property type="entry name" value="CLN5"/>
    <property type="match status" value="1"/>
</dbReference>
<keyword evidence="3" id="KW-0964">Secreted</keyword>
<evidence type="ECO:0000256" key="5">
    <source>
        <dbReference type="ARBA" id="ARBA00022737"/>
    </source>
</evidence>
<reference evidence="14" key="1">
    <citation type="submission" date="2021-02" db="EMBL/GenBank/DDBJ databases">
        <authorList>
            <person name="Nowell W R."/>
        </authorList>
    </citation>
    <scope>NUCLEOTIDE SEQUENCE</scope>
</reference>
<feature type="disulfide bond" evidence="9">
    <location>
        <begin position="735"/>
        <end position="752"/>
    </location>
</feature>
<dbReference type="Gene3D" id="2.10.25.10">
    <property type="entry name" value="Laminin"/>
    <property type="match status" value="3"/>
</dbReference>
<sequence length="1282" mass="147151">MFTGKSLLVLLFLFSLCSANRWYRMFNTNHDDPCVDRYKRFQRCIPDFINAAYQKPIYTSSTCGTSPKEFCNLNQLNEKQSIDYLTDINNPNNLTCWQSDLLKQGENVSLVLSLNKKFELTYISLQFCGQSKPDSMAIFKSMDMGVTWIPLQYYSNNCGDVFNKSSQAIITRSNEQEALCIDTKSQLSSTSESRIAFSTLEGRPSAYEFDSSPVLQDWVTATDIKIVLLSPNVDMNSYSVADFAVGGRCKCNGHASKCIPNSDGRLVCDCKHNTAGDECERCKDFHYDRPWARATQRDANECVANRWYRMFNTNHDDPCVDRYKRFQRCIPDFINAAYQKPIYTSSTCGTSPKEFCNLNQLNEKQSIDYLTDINNPNNLTCWQSDLLKQGENVSLVLSLNKKFELTYISLQFCGQSKPDSMAIFKSMDMGVTWIPLQYYSNNCGDVFNKSSQAIITRSNEQEALCIDTKSQLSSTSESRIAFSTLEGRPSAYEFDSSPVLQDWVTATDIKIVLLSPNVDMNSYSVADFAVGGRCKCNGHASKCIPNSDGRLVCDCKHNTAGDECERCRDFHYDRPWARATQRDANECVVCNCNKHSTKCRFNLELYKLSGHKSGGVCLECQHNTAGRSCHYCREGFTRDLTQPMTSINACRADLLSSSLVIETILYFTACNCNNHSRQCRFNKELYLLSGRKSGGICIQCKHNTVGRHCSYCKETFYRDPNLPITHPQICKACNCHPVGSRGKVCNQTSGQCPCKDGVTGLRCDRCLKGYQQTKSQIAPCIRKVNVQSYNIYDQDDNMQQYREQDVVENDDMSTSTAISTTTTTTVSPSEIGYNPSIDLGQYCGACRYYSRRLHIKKYCKRDYTIHARVTNRHDAGQWVSYLLTIVRVYKDRLNRIQESEQWVWVSRKDVQCGCPRLKLDKQYLLMGFYDQMQTSLSLDRTSVVIEWRPRMEHLQMITNAKRNFIFVYGTQWPVPYERVSSRPTNNAYCQAGLIPFCAPGKTEDAMIYVDDDNDTVEIFALKKPVWSFKFGDLMAKFKIMHDALGFRSQKTGRNWTMEWYELDQLFNCTFPHVLKNDTFIWCDQGALCVYDGIVDSMWNGSSDLSMLKKVGEIYGKDYNKWATWAVDDNNTGVYYETWSAYSDPGPNATMYFDSYDCASFVIRGLNHLLASGARILPDVHLNYTRLNIYTHEPELLGTYDQIVQNQTLHSDFISFYREFDSKKPKTGDWVKSLVQIYETFYLTRRFYFYYNNVYWYMKLKESTPLKVTFDEIPIISLLDRFN</sequence>
<dbReference type="InterPro" id="IPR008993">
    <property type="entry name" value="TIMP-like_OB-fold"/>
</dbReference>
<comment type="caution">
    <text evidence="14">The sequence shown here is derived from an EMBL/GenBank/DDBJ whole genome shotgun (WGS) entry which is preliminary data.</text>
</comment>
<dbReference type="SMART" id="SM00180">
    <property type="entry name" value="EGF_Lam"/>
    <property type="match status" value="5"/>
</dbReference>
<proteinExistence type="inferred from homology"/>
<feature type="domain" description="Laminin N-terminal" evidence="13">
    <location>
        <begin position="40"/>
        <end position="248"/>
    </location>
</feature>
<dbReference type="Pfam" id="PF00053">
    <property type="entry name" value="EGF_laminin"/>
    <property type="match status" value="1"/>
</dbReference>
<dbReference type="InterPro" id="IPR008211">
    <property type="entry name" value="Laminin_N"/>
</dbReference>
<evidence type="ECO:0000313" key="14">
    <source>
        <dbReference type="EMBL" id="CAF0972567.1"/>
    </source>
</evidence>
<keyword evidence="8 9" id="KW-0424">Laminin EGF-like domain</keyword>
<dbReference type="GO" id="GO:0009887">
    <property type="term" value="P:animal organ morphogenesis"/>
    <property type="evidence" value="ECO:0007669"/>
    <property type="project" value="TreeGrafter"/>
</dbReference>
<feature type="disulfide bond" evidence="9">
    <location>
        <begin position="733"/>
        <end position="745"/>
    </location>
</feature>
<evidence type="ECO:0000256" key="6">
    <source>
        <dbReference type="ARBA" id="ARBA00023157"/>
    </source>
</evidence>
<feature type="domain" description="Laminin N-terminal" evidence="13">
    <location>
        <begin position="325"/>
        <end position="533"/>
    </location>
</feature>
<name>A0A814EQB1_ADIRI</name>
<dbReference type="Pfam" id="PF24973">
    <property type="entry name" value="EGF_LMN_ATRN"/>
    <property type="match status" value="4"/>
</dbReference>
<keyword evidence="7" id="KW-0325">Glycoprotein</keyword>
<comment type="subcellular location">
    <subcellularLocation>
        <location evidence="1">Secreted</location>
    </subcellularLocation>
</comment>
<evidence type="ECO:0000256" key="8">
    <source>
        <dbReference type="ARBA" id="ARBA00023292"/>
    </source>
</evidence>
<dbReference type="InterPro" id="IPR001134">
    <property type="entry name" value="Netrin_domain"/>
</dbReference>
<dbReference type="SUPFAM" id="SSF57196">
    <property type="entry name" value="EGF/Laminin"/>
    <property type="match status" value="5"/>
</dbReference>
<comment type="similarity">
    <text evidence="2">Belongs to the CLN5 family.</text>
</comment>
<evidence type="ECO:0000259" key="11">
    <source>
        <dbReference type="PROSITE" id="PS50027"/>
    </source>
</evidence>
<feature type="domain" description="Laminin EGF-like" evidence="11">
    <location>
        <begin position="733"/>
        <end position="782"/>
    </location>
</feature>
<protein>
    <recommendedName>
        <fullName evidence="16">Netrin-1</fullName>
    </recommendedName>
</protein>
<dbReference type="InterPro" id="IPR002049">
    <property type="entry name" value="LE_dom"/>
</dbReference>
<dbReference type="FunFam" id="2.10.25.10:FF:000081">
    <property type="entry name" value="Netrin 1"/>
    <property type="match status" value="1"/>
</dbReference>
<accession>A0A814EQB1</accession>
<dbReference type="CDD" id="cd00055">
    <property type="entry name" value="EGF_Lam"/>
    <property type="match status" value="5"/>
</dbReference>
<dbReference type="PROSITE" id="PS51117">
    <property type="entry name" value="LAMININ_NTER"/>
    <property type="match status" value="2"/>
</dbReference>
<evidence type="ECO:0000256" key="10">
    <source>
        <dbReference type="SAM" id="SignalP"/>
    </source>
</evidence>
<dbReference type="Proteomes" id="UP000663852">
    <property type="component" value="Unassembled WGS sequence"/>
</dbReference>
<dbReference type="EMBL" id="CAJNOJ010000053">
    <property type="protein sequence ID" value="CAF0972567.1"/>
    <property type="molecule type" value="Genomic_DNA"/>
</dbReference>
<dbReference type="Pfam" id="PF00055">
    <property type="entry name" value="Laminin_N"/>
    <property type="match status" value="2"/>
</dbReference>
<dbReference type="PANTHER" id="PTHR10574">
    <property type="entry name" value="NETRIN/LAMININ-RELATED"/>
    <property type="match status" value="1"/>
</dbReference>
<dbReference type="PROSITE" id="PS01248">
    <property type="entry name" value="EGF_LAM_1"/>
    <property type="match status" value="2"/>
</dbReference>
<keyword evidence="6 9" id="KW-1015">Disulfide bond</keyword>
<feature type="signal peptide" evidence="10">
    <location>
        <begin position="1"/>
        <end position="19"/>
    </location>
</feature>
<dbReference type="PANTHER" id="PTHR10574:SF365">
    <property type="entry name" value="NETRIN-A-RELATED"/>
    <property type="match status" value="1"/>
</dbReference>
<dbReference type="GO" id="GO:0005764">
    <property type="term" value="C:lysosome"/>
    <property type="evidence" value="ECO:0007669"/>
    <property type="project" value="InterPro"/>
</dbReference>
<keyword evidence="4 10" id="KW-0732">Signal</keyword>
<dbReference type="OrthoDB" id="5984158at2759"/>
<dbReference type="InterPro" id="IPR050440">
    <property type="entry name" value="Laminin/Netrin_ECM"/>
</dbReference>
<evidence type="ECO:0000256" key="1">
    <source>
        <dbReference type="ARBA" id="ARBA00004613"/>
    </source>
</evidence>
<evidence type="ECO:0008006" key="16">
    <source>
        <dbReference type="Google" id="ProtNLM"/>
    </source>
</evidence>
<dbReference type="Gene3D" id="2.40.50.120">
    <property type="match status" value="1"/>
</dbReference>
<dbReference type="SMART" id="SM00136">
    <property type="entry name" value="LamNT"/>
    <property type="match status" value="2"/>
</dbReference>
<evidence type="ECO:0000256" key="9">
    <source>
        <dbReference type="PROSITE-ProRule" id="PRU00460"/>
    </source>
</evidence>
<dbReference type="FunFam" id="2.10.25.10:FF:000048">
    <property type="entry name" value="Netrin 3"/>
    <property type="match status" value="1"/>
</dbReference>
<dbReference type="Gene3D" id="2.60.120.260">
    <property type="entry name" value="Galactose-binding domain-like"/>
    <property type="match status" value="2"/>
</dbReference>
<dbReference type="InterPro" id="IPR056863">
    <property type="entry name" value="LMN_ATRN_NET-like_EGF"/>
</dbReference>
<evidence type="ECO:0000313" key="15">
    <source>
        <dbReference type="Proteomes" id="UP000663852"/>
    </source>
</evidence>
<dbReference type="GO" id="GO:0005604">
    <property type="term" value="C:basement membrane"/>
    <property type="evidence" value="ECO:0007669"/>
    <property type="project" value="TreeGrafter"/>
</dbReference>
<gene>
    <name evidence="14" type="ORF">EDS130_LOCUS13449</name>
</gene>
<evidence type="ECO:0000259" key="13">
    <source>
        <dbReference type="PROSITE" id="PS51117"/>
    </source>
</evidence>
<feature type="disulfide bond" evidence="9">
    <location>
        <begin position="754"/>
        <end position="763"/>
    </location>
</feature>
<dbReference type="PROSITE" id="PS50027">
    <property type="entry name" value="EGF_LAM_2"/>
    <property type="match status" value="1"/>
</dbReference>
<evidence type="ECO:0000259" key="12">
    <source>
        <dbReference type="PROSITE" id="PS50189"/>
    </source>
</evidence>
<dbReference type="FunFam" id="2.10.25.10:FF:000188">
    <property type="entry name" value="Laminin subunit gamma 2"/>
    <property type="match status" value="1"/>
</dbReference>
<dbReference type="InterPro" id="IPR026138">
    <property type="entry name" value="CLN5"/>
</dbReference>
<feature type="domain" description="NTR" evidence="12">
    <location>
        <begin position="843"/>
        <end position="970"/>
    </location>
</feature>